<dbReference type="SUPFAM" id="SSF48452">
    <property type="entry name" value="TPR-like"/>
    <property type="match status" value="1"/>
</dbReference>
<dbReference type="Gene3D" id="1.25.40.10">
    <property type="entry name" value="Tetratricopeptide repeat domain"/>
    <property type="match status" value="1"/>
</dbReference>
<sequence length="221" mass="25025">MKKTIICTLTVILLLVAAGGAMAGANTRVGDKNFERAWRLFTSKQGDKANDFFKKAADSYGLALQADPPNRTALFPSSLLKAGISFYYAGRYKECLDAMEMAHRKEEKKAWEASLYMALSYARLDNREKTIETLEQFNETMSSQRRITAATIAQLQKLDKNETTLEETAAVLEHATMRQFVENTTRNTSPRNIFPAKEQCGGGYWWRQNASPCSSLHFRWD</sequence>
<dbReference type="Pfam" id="PF13174">
    <property type="entry name" value="TPR_6"/>
    <property type="match status" value="1"/>
</dbReference>
<organism evidence="2 3">
    <name type="scientific">Pseudodesulfovibrio sediminis</name>
    <dbReference type="NCBI Taxonomy" id="2810563"/>
    <lineage>
        <taxon>Bacteria</taxon>
        <taxon>Pseudomonadati</taxon>
        <taxon>Thermodesulfobacteriota</taxon>
        <taxon>Desulfovibrionia</taxon>
        <taxon>Desulfovibrionales</taxon>
        <taxon>Desulfovibrionaceae</taxon>
    </lineage>
</organism>
<evidence type="ECO:0000313" key="3">
    <source>
        <dbReference type="Proteomes" id="UP001053296"/>
    </source>
</evidence>
<gene>
    <name evidence="2" type="ORF">PSDVSF_16260</name>
</gene>
<feature type="chain" id="PRO_5045470397" description="Tetratricopeptide repeat protein" evidence="1">
    <location>
        <begin position="24"/>
        <end position="221"/>
    </location>
</feature>
<dbReference type="InterPro" id="IPR011990">
    <property type="entry name" value="TPR-like_helical_dom_sf"/>
</dbReference>
<evidence type="ECO:0000313" key="2">
    <source>
        <dbReference type="EMBL" id="BCS88384.1"/>
    </source>
</evidence>
<protein>
    <recommendedName>
        <fullName evidence="4">Tetratricopeptide repeat protein</fullName>
    </recommendedName>
</protein>
<feature type="signal peptide" evidence="1">
    <location>
        <begin position="1"/>
        <end position="23"/>
    </location>
</feature>
<evidence type="ECO:0008006" key="4">
    <source>
        <dbReference type="Google" id="ProtNLM"/>
    </source>
</evidence>
<keyword evidence="1" id="KW-0732">Signal</keyword>
<dbReference type="Proteomes" id="UP001053296">
    <property type="component" value="Chromosome"/>
</dbReference>
<name>A0ABN6ET21_9BACT</name>
<evidence type="ECO:0000256" key="1">
    <source>
        <dbReference type="SAM" id="SignalP"/>
    </source>
</evidence>
<proteinExistence type="predicted"/>
<reference evidence="2" key="1">
    <citation type="journal article" date="2022" name="Arch. Microbiol.">
        <title>Pseudodesulfovibrio sediminis sp. nov., a mesophilic and neutrophilic sulfate-reducing bacterium isolated from sediment of a brackish lake.</title>
        <authorList>
            <person name="Takahashi A."/>
            <person name="Kojima H."/>
            <person name="Watanabe M."/>
            <person name="Fukui M."/>
        </authorList>
    </citation>
    <scope>NUCLEOTIDE SEQUENCE</scope>
    <source>
        <strain evidence="2">SF6</strain>
    </source>
</reference>
<dbReference type="InterPro" id="IPR019734">
    <property type="entry name" value="TPR_rpt"/>
</dbReference>
<accession>A0ABN6ET21</accession>
<keyword evidence="3" id="KW-1185">Reference proteome</keyword>
<dbReference type="EMBL" id="AP024485">
    <property type="protein sequence ID" value="BCS88384.1"/>
    <property type="molecule type" value="Genomic_DNA"/>
</dbReference>
<dbReference type="RefSeq" id="WP_229596095.1">
    <property type="nucleotide sequence ID" value="NZ_AP024485.1"/>
</dbReference>